<dbReference type="EMBL" id="MK509250">
    <property type="protein sequence ID" value="QCO92400.1"/>
    <property type="molecule type" value="Genomic_DNA"/>
</dbReference>
<sequence length="151" mass="17141">MFDLEDEKPICLELCYLDRSNSPPAVIVENPVWESISEGIRKVYKFGGFVRLSVNEPQSSLVRELSMDSLPGRFKLAVLTSSPNPKEEYLEWWEFGDSPFRGVVRFGDDEFDSRTVCADISIAEAVFKELYETGGLDVGLAQMRSPWNPRP</sequence>
<proteinExistence type="predicted"/>
<dbReference type="InterPro" id="IPR054205">
    <property type="entry name" value="DUF6911"/>
</dbReference>
<accession>A0A4P8GDF4</accession>
<name>A0A4P8GDF4_PSEAI</name>
<dbReference type="Pfam" id="PF21852">
    <property type="entry name" value="DUF6911"/>
    <property type="match status" value="1"/>
</dbReference>
<protein>
    <submittedName>
        <fullName evidence="1">CdiIo2</fullName>
    </submittedName>
</protein>
<dbReference type="EMBL" id="MK509214">
    <property type="protein sequence ID" value="QCO92286.1"/>
    <property type="molecule type" value="Genomic_DNA"/>
</dbReference>
<evidence type="ECO:0000313" key="1">
    <source>
        <dbReference type="EMBL" id="QCO92286.1"/>
    </source>
</evidence>
<dbReference type="AlphaFoldDB" id="A0A4P8GDF4"/>
<organism evidence="1">
    <name type="scientific">Pseudomonas aeruginosa</name>
    <dbReference type="NCBI Taxonomy" id="287"/>
    <lineage>
        <taxon>Bacteria</taxon>
        <taxon>Pseudomonadati</taxon>
        <taxon>Pseudomonadota</taxon>
        <taxon>Gammaproteobacteria</taxon>
        <taxon>Pseudomonadales</taxon>
        <taxon>Pseudomonadaceae</taxon>
        <taxon>Pseudomonas</taxon>
    </lineage>
</organism>
<evidence type="ECO:0000313" key="2">
    <source>
        <dbReference type="EMBL" id="QCO92400.1"/>
    </source>
</evidence>
<gene>
    <name evidence="1" type="primary">cdiIo2</name>
</gene>
<reference evidence="1" key="1">
    <citation type="journal article" date="2019" name="J. Bacteriol.">
        <title>Diversity of Pseudomonas aeruginosa contact-dependent growth inhibition systems.</title>
        <authorList>
            <person name="Allen J.P."/>
            <person name="Hauser A.R."/>
        </authorList>
    </citation>
    <scope>NUCLEOTIDE SEQUENCE</scope>
    <source>
        <strain evidence="1">PABL024</strain>
        <strain evidence="2">PABL047</strain>
    </source>
</reference>
<dbReference type="RefSeq" id="WP_123823010.1">
    <property type="nucleotide sequence ID" value="NZ_BSAO01000084.1"/>
</dbReference>